<organism evidence="2 3">
    <name type="scientific">Ilex paraguariensis</name>
    <name type="common">yerba mate</name>
    <dbReference type="NCBI Taxonomy" id="185542"/>
    <lineage>
        <taxon>Eukaryota</taxon>
        <taxon>Viridiplantae</taxon>
        <taxon>Streptophyta</taxon>
        <taxon>Embryophyta</taxon>
        <taxon>Tracheophyta</taxon>
        <taxon>Spermatophyta</taxon>
        <taxon>Magnoliopsida</taxon>
        <taxon>eudicotyledons</taxon>
        <taxon>Gunneridae</taxon>
        <taxon>Pentapetalae</taxon>
        <taxon>asterids</taxon>
        <taxon>campanulids</taxon>
        <taxon>Aquifoliales</taxon>
        <taxon>Aquifoliaceae</taxon>
        <taxon>Ilex</taxon>
    </lineage>
</organism>
<dbReference type="EMBL" id="CAUOFW020001724">
    <property type="protein sequence ID" value="CAK9147739.1"/>
    <property type="molecule type" value="Genomic_DNA"/>
</dbReference>
<gene>
    <name evidence="2" type="ORF">ILEXP_LOCUS15679</name>
</gene>
<evidence type="ECO:0000313" key="3">
    <source>
        <dbReference type="Proteomes" id="UP001642360"/>
    </source>
</evidence>
<feature type="non-terminal residue" evidence="2">
    <location>
        <position position="65"/>
    </location>
</feature>
<keyword evidence="3" id="KW-1185">Reference proteome</keyword>
<accession>A0ABC8RS37</accession>
<evidence type="ECO:0000256" key="1">
    <source>
        <dbReference type="SAM" id="MobiDB-lite"/>
    </source>
</evidence>
<comment type="caution">
    <text evidence="2">The sequence shown here is derived from an EMBL/GenBank/DDBJ whole genome shotgun (WGS) entry which is preliminary data.</text>
</comment>
<protein>
    <submittedName>
        <fullName evidence="2">Uncharacterized protein</fullName>
    </submittedName>
</protein>
<feature type="compositionally biased region" description="Basic and acidic residues" evidence="1">
    <location>
        <begin position="52"/>
        <end position="65"/>
    </location>
</feature>
<dbReference type="AlphaFoldDB" id="A0ABC8RS37"/>
<proteinExistence type="predicted"/>
<reference evidence="2 3" key="1">
    <citation type="submission" date="2024-02" db="EMBL/GenBank/DDBJ databases">
        <authorList>
            <person name="Vignale AGUSTIN F."/>
            <person name="Sosa J E."/>
            <person name="Modenutti C."/>
        </authorList>
    </citation>
    <scope>NUCLEOTIDE SEQUENCE [LARGE SCALE GENOMIC DNA]</scope>
</reference>
<dbReference type="Proteomes" id="UP001642360">
    <property type="component" value="Unassembled WGS sequence"/>
</dbReference>
<sequence length="65" mass="7717">MGHQPYQERVEVFCEFHPEIPRRQLAYEDNMSEVEEDAEAILQNNRRVTKGNRTDRHSYKDGPAQ</sequence>
<name>A0ABC8RS37_9AQUA</name>
<evidence type="ECO:0000313" key="2">
    <source>
        <dbReference type="EMBL" id="CAK9147739.1"/>
    </source>
</evidence>
<feature type="region of interest" description="Disordered" evidence="1">
    <location>
        <begin position="40"/>
        <end position="65"/>
    </location>
</feature>